<dbReference type="SUPFAM" id="SSF48264">
    <property type="entry name" value="Cytochrome P450"/>
    <property type="match status" value="1"/>
</dbReference>
<dbReference type="InterPro" id="IPR050121">
    <property type="entry name" value="Cytochrome_P450_monoxygenase"/>
</dbReference>
<accession>A0A3G9IRB3</accession>
<reference evidence="5 6" key="1">
    <citation type="submission" date="2018-11" db="EMBL/GenBank/DDBJ databases">
        <title>Complete genome sequence of Nocardioides baekrokdamisoli strain KCTC 39748.</title>
        <authorList>
            <person name="Kang S.W."/>
            <person name="Lee K.C."/>
            <person name="Kim K.K."/>
            <person name="Kim J.S."/>
            <person name="Kim D.S."/>
            <person name="Ko S.H."/>
            <person name="Yang S.H."/>
            <person name="Shin Y.K."/>
            <person name="Lee J.S."/>
        </authorList>
    </citation>
    <scope>NUCLEOTIDE SEQUENCE [LARGE SCALE GENOMIC DNA]</scope>
    <source>
        <strain evidence="5 6">KCTC 39748</strain>
    </source>
</reference>
<dbReference type="AlphaFoldDB" id="A0A3G9IRB3"/>
<evidence type="ECO:0000256" key="2">
    <source>
        <dbReference type="ARBA" id="ARBA00010617"/>
    </source>
</evidence>
<keyword evidence="3 4" id="KW-0349">Heme</keyword>
<keyword evidence="6" id="KW-1185">Reference proteome</keyword>
<feature type="binding site" description="axial binding residue" evidence="3">
    <location>
        <position position="403"/>
    </location>
    <ligand>
        <name>heme</name>
        <dbReference type="ChEBI" id="CHEBI:30413"/>
    </ligand>
    <ligandPart>
        <name>Fe</name>
        <dbReference type="ChEBI" id="CHEBI:18248"/>
    </ligandPart>
</feature>
<name>A0A3G9IRB3_9ACTN</name>
<dbReference type="GO" id="GO:0020037">
    <property type="term" value="F:heme binding"/>
    <property type="evidence" value="ECO:0007669"/>
    <property type="project" value="InterPro"/>
</dbReference>
<dbReference type="InterPro" id="IPR017972">
    <property type="entry name" value="Cyt_P450_CS"/>
</dbReference>
<dbReference type="EMBL" id="AP019307">
    <property type="protein sequence ID" value="BBH16171.1"/>
    <property type="molecule type" value="Genomic_DNA"/>
</dbReference>
<keyword evidence="3 4" id="KW-0479">Metal-binding</keyword>
<organism evidence="5 6">
    <name type="scientific">Nocardioides baekrokdamisoli</name>
    <dbReference type="NCBI Taxonomy" id="1804624"/>
    <lineage>
        <taxon>Bacteria</taxon>
        <taxon>Bacillati</taxon>
        <taxon>Actinomycetota</taxon>
        <taxon>Actinomycetes</taxon>
        <taxon>Propionibacteriales</taxon>
        <taxon>Nocardioidaceae</taxon>
        <taxon>Nocardioides</taxon>
    </lineage>
</organism>
<dbReference type="PRINTS" id="PR00385">
    <property type="entry name" value="P450"/>
</dbReference>
<dbReference type="InterPro" id="IPR001128">
    <property type="entry name" value="Cyt_P450"/>
</dbReference>
<dbReference type="PRINTS" id="PR00463">
    <property type="entry name" value="EP450I"/>
</dbReference>
<dbReference type="GO" id="GO:0005506">
    <property type="term" value="F:iron ion binding"/>
    <property type="evidence" value="ECO:0007669"/>
    <property type="project" value="InterPro"/>
</dbReference>
<protein>
    <submittedName>
        <fullName evidence="5">Putative cytochrome P450 135A1</fullName>
    </submittedName>
</protein>
<dbReference type="InterPro" id="IPR036396">
    <property type="entry name" value="Cyt_P450_sf"/>
</dbReference>
<comment type="similarity">
    <text evidence="2 4">Belongs to the cytochrome P450 family.</text>
</comment>
<evidence type="ECO:0000256" key="3">
    <source>
        <dbReference type="PIRSR" id="PIRSR602401-1"/>
    </source>
</evidence>
<dbReference type="Proteomes" id="UP000271573">
    <property type="component" value="Chromosome"/>
</dbReference>
<dbReference type="GO" id="GO:0016705">
    <property type="term" value="F:oxidoreductase activity, acting on paired donors, with incorporation or reduction of molecular oxygen"/>
    <property type="evidence" value="ECO:0007669"/>
    <property type="project" value="InterPro"/>
</dbReference>
<gene>
    <name evidence="5" type="primary">cyp135A1</name>
    <name evidence="5" type="ORF">Back2_04580</name>
</gene>
<keyword evidence="3 4" id="KW-0408">Iron</keyword>
<evidence type="ECO:0000256" key="4">
    <source>
        <dbReference type="RuleBase" id="RU000461"/>
    </source>
</evidence>
<keyword evidence="4" id="KW-0560">Oxidoreductase</keyword>
<dbReference type="InterPro" id="IPR002401">
    <property type="entry name" value="Cyt_P450_E_grp-I"/>
</dbReference>
<dbReference type="RefSeq" id="WP_197715230.1">
    <property type="nucleotide sequence ID" value="NZ_AP019307.1"/>
</dbReference>
<dbReference type="KEGG" id="nbe:Back2_04580"/>
<dbReference type="PANTHER" id="PTHR24305:SF166">
    <property type="entry name" value="CYTOCHROME P450 12A4, MITOCHONDRIAL-RELATED"/>
    <property type="match status" value="1"/>
</dbReference>
<evidence type="ECO:0000256" key="1">
    <source>
        <dbReference type="ARBA" id="ARBA00001971"/>
    </source>
</evidence>
<keyword evidence="4" id="KW-0503">Monooxygenase</keyword>
<comment type="cofactor">
    <cofactor evidence="1 3">
        <name>heme</name>
        <dbReference type="ChEBI" id="CHEBI:30413"/>
    </cofactor>
</comment>
<proteinExistence type="inferred from homology"/>
<dbReference type="PROSITE" id="PS00086">
    <property type="entry name" value="CYTOCHROME_P450"/>
    <property type="match status" value="1"/>
</dbReference>
<evidence type="ECO:0000313" key="6">
    <source>
        <dbReference type="Proteomes" id="UP000271573"/>
    </source>
</evidence>
<dbReference type="CDD" id="cd11053">
    <property type="entry name" value="CYP110-like"/>
    <property type="match status" value="1"/>
</dbReference>
<sequence>MVTTVYDRVAAVSDMLRTVPTTPAGSGPLPDGPRWPAIVQSIGLLAFRERLVPYLDRRYGSPFTLRLLPRNRSMVFFHDPDAIREIFTGDPEVFHAGKGNAILGPLMGEHSLLLVDSAQHKRARRMLMPAFSHSAIDGYREMVHEIARDHVRSWPAGTPFSALEAMNEITLDIILKVVFGVTDDDHLDEMRPLVRDIIQINPVILLGYSMERIHRLKPWRDAAAKQDRLDAAIYAQIARRRAAAEDDGGVDVLAQLLRIHDEDGSTLTDVELRDQLVTLLMAGHETTATALAWTLQEIGSDPVLVERATQAADSGDDDYLEAAMKEAMRVHPVIAFIARLLMEPTTIAGCDLPAGTYVSGSIILAHKREASHPEAATFRPERFLEGEVHPNTWIPFGGGVRRCIGAGFSMMEGVAVLREILEVYSISAVGPERTVVRNITAVPKNGAQIVVTPR</sequence>
<dbReference type="GO" id="GO:0004497">
    <property type="term" value="F:monooxygenase activity"/>
    <property type="evidence" value="ECO:0007669"/>
    <property type="project" value="UniProtKB-KW"/>
</dbReference>
<dbReference type="PANTHER" id="PTHR24305">
    <property type="entry name" value="CYTOCHROME P450"/>
    <property type="match status" value="1"/>
</dbReference>
<dbReference type="Pfam" id="PF00067">
    <property type="entry name" value="p450"/>
    <property type="match status" value="1"/>
</dbReference>
<dbReference type="Gene3D" id="1.10.630.10">
    <property type="entry name" value="Cytochrome P450"/>
    <property type="match status" value="1"/>
</dbReference>
<evidence type="ECO:0000313" key="5">
    <source>
        <dbReference type="EMBL" id="BBH16171.1"/>
    </source>
</evidence>